<reference evidence="4 5" key="1">
    <citation type="submission" date="2018-06" db="EMBL/GenBank/DDBJ databases">
        <title>Comparative genomics reveals the genomic features of Rhizophagus irregularis, R. cerebriforme, R. diaphanum and Gigaspora rosea, and their symbiotic lifestyle signature.</title>
        <authorList>
            <person name="Morin E."/>
            <person name="San Clemente H."/>
            <person name="Chen E.C.H."/>
            <person name="De La Providencia I."/>
            <person name="Hainaut M."/>
            <person name="Kuo A."/>
            <person name="Kohler A."/>
            <person name="Murat C."/>
            <person name="Tang N."/>
            <person name="Roy S."/>
            <person name="Loubradou J."/>
            <person name="Henrissat B."/>
            <person name="Grigoriev I.V."/>
            <person name="Corradi N."/>
            <person name="Roux C."/>
            <person name="Martin F.M."/>
        </authorList>
    </citation>
    <scope>NUCLEOTIDE SEQUENCE [LARGE SCALE GENOMIC DNA]</scope>
    <source>
        <strain evidence="4 5">DAOM 227022</strain>
    </source>
</reference>
<protein>
    <submittedName>
        <fullName evidence="4">Isochorismatase-like protein</fullName>
    </submittedName>
</protein>
<dbReference type="GO" id="GO:0016787">
    <property type="term" value="F:hydrolase activity"/>
    <property type="evidence" value="ECO:0007669"/>
    <property type="project" value="UniProtKB-KW"/>
</dbReference>
<evidence type="ECO:0000313" key="5">
    <source>
        <dbReference type="Proteomes" id="UP000265703"/>
    </source>
</evidence>
<dbReference type="Proteomes" id="UP000265703">
    <property type="component" value="Unassembled WGS sequence"/>
</dbReference>
<comment type="similarity">
    <text evidence="1">Belongs to the isochorismatase family.</text>
</comment>
<dbReference type="InterPro" id="IPR050272">
    <property type="entry name" value="Isochorismatase-like_hydrls"/>
</dbReference>
<accession>A0A397SER8</accession>
<dbReference type="PANTHER" id="PTHR43540">
    <property type="entry name" value="PEROXYUREIDOACRYLATE/UREIDOACRYLATE AMIDOHYDROLASE-RELATED"/>
    <property type="match status" value="1"/>
</dbReference>
<evidence type="ECO:0000256" key="1">
    <source>
        <dbReference type="ARBA" id="ARBA00006336"/>
    </source>
</evidence>
<dbReference type="SUPFAM" id="SSF52499">
    <property type="entry name" value="Isochorismatase-like hydrolases"/>
    <property type="match status" value="1"/>
</dbReference>
<name>A0A397SER8_9GLOM</name>
<evidence type="ECO:0000259" key="3">
    <source>
        <dbReference type="Pfam" id="PF00857"/>
    </source>
</evidence>
<dbReference type="InterPro" id="IPR000868">
    <property type="entry name" value="Isochorismatase-like_dom"/>
</dbReference>
<gene>
    <name evidence="4" type="ORF">C1645_790822</name>
</gene>
<evidence type="ECO:0000256" key="2">
    <source>
        <dbReference type="ARBA" id="ARBA00022801"/>
    </source>
</evidence>
<dbReference type="Gene3D" id="3.40.50.850">
    <property type="entry name" value="Isochorismatase-like"/>
    <property type="match status" value="1"/>
</dbReference>
<feature type="domain" description="Isochorismatase-like" evidence="3">
    <location>
        <begin position="16"/>
        <end position="190"/>
    </location>
</feature>
<dbReference type="CDD" id="cd00431">
    <property type="entry name" value="cysteine_hydrolases"/>
    <property type="match status" value="1"/>
</dbReference>
<evidence type="ECO:0000313" key="4">
    <source>
        <dbReference type="EMBL" id="RIA81251.1"/>
    </source>
</evidence>
<organism evidence="4 5">
    <name type="scientific">Glomus cerebriforme</name>
    <dbReference type="NCBI Taxonomy" id="658196"/>
    <lineage>
        <taxon>Eukaryota</taxon>
        <taxon>Fungi</taxon>
        <taxon>Fungi incertae sedis</taxon>
        <taxon>Mucoromycota</taxon>
        <taxon>Glomeromycotina</taxon>
        <taxon>Glomeromycetes</taxon>
        <taxon>Glomerales</taxon>
        <taxon>Glomeraceae</taxon>
        <taxon>Glomus</taxon>
    </lineage>
</organism>
<keyword evidence="2" id="KW-0378">Hydrolase</keyword>
<sequence>MDNNKLQIPYDNESVALLVIDMQEGFRDSANKVASNIKTLVKNCHNRNIPIFWTQHGHIKLDDDVLVSWWGSDKSVKYGSENWKILQELQPHIERSPGSLGHLDFTITSKRQYDAFYGTELNSLLGSLGIKTLIISGVMTNLCCESTARSGFIHNYNIVFLDDGCATINKEMHEATLINLRYGFATIAKINDILDWL</sequence>
<proteinExistence type="inferred from homology"/>
<dbReference type="EMBL" id="QKYT01000825">
    <property type="protein sequence ID" value="RIA81251.1"/>
    <property type="molecule type" value="Genomic_DNA"/>
</dbReference>
<keyword evidence="5" id="KW-1185">Reference proteome</keyword>
<dbReference type="AlphaFoldDB" id="A0A397SER8"/>
<dbReference type="Pfam" id="PF00857">
    <property type="entry name" value="Isochorismatase"/>
    <property type="match status" value="1"/>
</dbReference>
<dbReference type="OrthoDB" id="2304172at2759"/>
<dbReference type="InterPro" id="IPR036380">
    <property type="entry name" value="Isochorismatase-like_sf"/>
</dbReference>
<dbReference type="PANTHER" id="PTHR43540:SF6">
    <property type="entry name" value="ISOCHORISMATASE-LIKE DOMAIN-CONTAINING PROTEIN"/>
    <property type="match status" value="1"/>
</dbReference>
<comment type="caution">
    <text evidence="4">The sequence shown here is derived from an EMBL/GenBank/DDBJ whole genome shotgun (WGS) entry which is preliminary data.</text>
</comment>